<dbReference type="Gene3D" id="1.25.40.10">
    <property type="entry name" value="Tetratricopeptide repeat domain"/>
    <property type="match status" value="5"/>
</dbReference>
<gene>
    <name evidence="3" type="ORF">DB44_AP00320</name>
</gene>
<keyword evidence="2" id="KW-1133">Transmembrane helix</keyword>
<reference evidence="3 4" key="1">
    <citation type="journal article" date="2014" name="Mol. Biol. Evol.">
        <title>Massive expansion of Ubiquitination-related gene families within the Chlamydiae.</title>
        <authorList>
            <person name="Domman D."/>
            <person name="Collingro A."/>
            <person name="Lagkouvardos I."/>
            <person name="Gehre L."/>
            <person name="Weinmaier T."/>
            <person name="Rattei T."/>
            <person name="Subtil A."/>
            <person name="Horn M."/>
        </authorList>
    </citation>
    <scope>NUCLEOTIDE SEQUENCE [LARGE SCALE GENOMIC DNA]</scope>
    <source>
        <strain evidence="3 4">EI2</strain>
    </source>
</reference>
<name>A0A0C1HHV5_9BACT</name>
<evidence type="ECO:0000256" key="1">
    <source>
        <dbReference type="PROSITE-ProRule" id="PRU00339"/>
    </source>
</evidence>
<keyword evidence="2" id="KW-0472">Membrane</keyword>
<sequence>MPTEFINDRSQLLKLSFSQLENRSNLLKKTHQGHTYVKVGEIETNSSAWMRVTYAIKGITTLVFACLLLPLLLPSFRSSLSHSWKIAYKGRINISVYLKKYLLASSAINESSSKVAILTQEARTLKEQGRYFEAALFYQKSLEVNPQDAPLRVEYAEVLKKQGRGTKNLLRKLYGEGLKLAPNNTIILFNHVKFDVADKEAERDYKQALETNPDNTELRIAYAKLLIKRYEDSKSDLLDDGDSLKDEVHNIYKEGLKKQPKHPLLLLKYAKFLLKHLNQIQVAEDCYENAQIDSSNIDFHMSYADILGAKNQIKAQIIYQKCLQQYPHHAFLLLKFAEFLEKFCWVASEEIIAYGETALEKSPDSVEIHSRFGDLLSRLDPIKAQAIYQKALAIDPNNAKLRIQYVNFIWDSNREEALLILEEGLDLQPCDEILLDDYENKCKQLEKAQMAFERFQRALKVDPDNNKLFFKFIDYFTNYDYVDESQKITTFEKFIQKQPENPLILCLYGYFLIDKSRQNSVADENMQNLAFSQLENALQLAPMNITLILIYAQALQVLGKYEEAAAQYQKIIDLDFFLTNEMRLKYFEILRKLNQESKIEVCYQTILQNHFELSLQEEYIKWLISQDRMEDALNELEKTLNYQMRYDKYMPLLSDILNNRARITREEFNETCENYLLRKIAEQPQNAILKWFLARFLEEKNQFNTAIEQYKEILKLHPHFSKIQAKYVELLEKNGSWDDLEVYAESLNQSRAQDARILYLINDIFRYANEVPRVIQLSERMLPILSDEQLEIYENFLRYDAHDPNALEKFYEFKNKKQIY</sequence>
<dbReference type="PANTHER" id="PTHR44216:SF3">
    <property type="entry name" value="PROTEIN O-MANNOSYL-TRANSFERASE TMTC2"/>
    <property type="match status" value="1"/>
</dbReference>
<dbReference type="AlphaFoldDB" id="A0A0C1HHV5"/>
<evidence type="ECO:0000256" key="2">
    <source>
        <dbReference type="SAM" id="Phobius"/>
    </source>
</evidence>
<evidence type="ECO:0000313" key="4">
    <source>
        <dbReference type="Proteomes" id="UP000031465"/>
    </source>
</evidence>
<evidence type="ECO:0000313" key="3">
    <source>
        <dbReference type="EMBL" id="KIC74178.1"/>
    </source>
</evidence>
<feature type="transmembrane region" description="Helical" evidence="2">
    <location>
        <begin position="54"/>
        <end position="73"/>
    </location>
</feature>
<dbReference type="PANTHER" id="PTHR44216">
    <property type="entry name" value="PROTEIN O-MANNOSYL-TRANSFERASE TMTC2"/>
    <property type="match status" value="1"/>
</dbReference>
<accession>A0A0C1HHV5</accession>
<proteinExistence type="predicted"/>
<dbReference type="PATRIC" id="fig|362787.3.peg.197"/>
<comment type="caution">
    <text evidence="3">The sequence shown here is derived from an EMBL/GenBank/DDBJ whole genome shotgun (WGS) entry which is preliminary data.</text>
</comment>
<protein>
    <submittedName>
        <fullName evidence="3">Putative O-linked N-acetylglucosamine transferase</fullName>
    </submittedName>
</protein>
<dbReference type="EMBL" id="JSAN01000014">
    <property type="protein sequence ID" value="KIC74178.1"/>
    <property type="molecule type" value="Genomic_DNA"/>
</dbReference>
<dbReference type="PROSITE" id="PS50005">
    <property type="entry name" value="TPR"/>
    <property type="match status" value="2"/>
</dbReference>
<dbReference type="RefSeq" id="WP_039356111.1">
    <property type="nucleotide sequence ID" value="NZ_JSAN01000014.1"/>
</dbReference>
<keyword evidence="2" id="KW-0812">Transmembrane</keyword>
<dbReference type="GO" id="GO:0006396">
    <property type="term" value="P:RNA processing"/>
    <property type="evidence" value="ECO:0007669"/>
    <property type="project" value="InterPro"/>
</dbReference>
<organism evidence="3 4">
    <name type="scientific">Candidatus Protochlamydia amoebophila</name>
    <dbReference type="NCBI Taxonomy" id="362787"/>
    <lineage>
        <taxon>Bacteria</taxon>
        <taxon>Pseudomonadati</taxon>
        <taxon>Chlamydiota</taxon>
        <taxon>Chlamydiia</taxon>
        <taxon>Parachlamydiales</taxon>
        <taxon>Parachlamydiaceae</taxon>
        <taxon>Candidatus Protochlamydia</taxon>
    </lineage>
</organism>
<dbReference type="GO" id="GO:0016740">
    <property type="term" value="F:transferase activity"/>
    <property type="evidence" value="ECO:0007669"/>
    <property type="project" value="UniProtKB-KW"/>
</dbReference>
<keyword evidence="3" id="KW-0808">Transferase</keyword>
<dbReference type="SMART" id="SM00386">
    <property type="entry name" value="HAT"/>
    <property type="match status" value="7"/>
</dbReference>
<feature type="repeat" description="TPR" evidence="1">
    <location>
        <begin position="115"/>
        <end position="148"/>
    </location>
</feature>
<dbReference type="SUPFAM" id="SSF48452">
    <property type="entry name" value="TPR-like"/>
    <property type="match status" value="2"/>
</dbReference>
<keyword evidence="1" id="KW-0802">TPR repeat</keyword>
<dbReference type="InterPro" id="IPR019734">
    <property type="entry name" value="TPR_rpt"/>
</dbReference>
<dbReference type="InterPro" id="IPR052384">
    <property type="entry name" value="TMTC_O-mannosyltransferase"/>
</dbReference>
<dbReference type="InterPro" id="IPR003107">
    <property type="entry name" value="HAT"/>
</dbReference>
<dbReference type="InterPro" id="IPR011990">
    <property type="entry name" value="TPR-like_helical_dom_sf"/>
</dbReference>
<dbReference type="Proteomes" id="UP000031465">
    <property type="component" value="Unassembled WGS sequence"/>
</dbReference>
<feature type="repeat" description="TPR" evidence="1">
    <location>
        <begin position="687"/>
        <end position="720"/>
    </location>
</feature>
<dbReference type="SMART" id="SM00028">
    <property type="entry name" value="TPR"/>
    <property type="match status" value="4"/>
</dbReference>